<dbReference type="Gene3D" id="3.40.710.10">
    <property type="entry name" value="DD-peptidase/beta-lactamase superfamily"/>
    <property type="match status" value="1"/>
</dbReference>
<protein>
    <submittedName>
        <fullName evidence="2">Beta-lactamase</fullName>
    </submittedName>
</protein>
<name>A0A073J2A2_9RHOB</name>
<dbReference type="AlphaFoldDB" id="A0A073J2A2"/>
<dbReference type="PANTHER" id="PTHR43283:SF7">
    <property type="entry name" value="BETA-LACTAMASE-RELATED DOMAIN-CONTAINING PROTEIN"/>
    <property type="match status" value="1"/>
</dbReference>
<comment type="caution">
    <text evidence="2">The sequence shown here is derived from an EMBL/GenBank/DDBJ whole genome shotgun (WGS) entry which is preliminary data.</text>
</comment>
<proteinExistence type="predicted"/>
<dbReference type="OrthoDB" id="9814204at2"/>
<dbReference type="PANTHER" id="PTHR43283">
    <property type="entry name" value="BETA-LACTAMASE-RELATED"/>
    <property type="match status" value="1"/>
</dbReference>
<dbReference type="SUPFAM" id="SSF56601">
    <property type="entry name" value="beta-lactamase/transpeptidase-like"/>
    <property type="match status" value="1"/>
</dbReference>
<keyword evidence="3" id="KW-1185">Reference proteome</keyword>
<evidence type="ECO:0000259" key="1">
    <source>
        <dbReference type="Pfam" id="PF00144"/>
    </source>
</evidence>
<feature type="domain" description="Beta-lactamase-related" evidence="1">
    <location>
        <begin position="69"/>
        <end position="362"/>
    </location>
</feature>
<dbReference type="Pfam" id="PF00144">
    <property type="entry name" value="Beta-lactamase"/>
    <property type="match status" value="1"/>
</dbReference>
<dbReference type="InterPro" id="IPR012338">
    <property type="entry name" value="Beta-lactam/transpept-like"/>
</dbReference>
<dbReference type="InterPro" id="IPR001466">
    <property type="entry name" value="Beta-lactam-related"/>
</dbReference>
<dbReference type="Proteomes" id="UP000027746">
    <property type="component" value="Unassembled WGS sequence"/>
</dbReference>
<gene>
    <name evidence="2" type="ORF">SUH3_15365</name>
</gene>
<reference evidence="2 3" key="1">
    <citation type="submission" date="2014-01" db="EMBL/GenBank/DDBJ databases">
        <title>Sulfitobacter sp. H3 (MCCC 1A00686) Genome Sequencing.</title>
        <authorList>
            <person name="Lai Q."/>
            <person name="Hong Z."/>
        </authorList>
    </citation>
    <scope>NUCLEOTIDE SEQUENCE [LARGE SCALE GENOMIC DNA]</scope>
    <source>
        <strain evidence="2 3">H3</strain>
    </source>
</reference>
<evidence type="ECO:0000313" key="2">
    <source>
        <dbReference type="EMBL" id="KEJ96733.1"/>
    </source>
</evidence>
<sequence>MSLMQGFPPAPEDRATLANWRTRPFNAWAFHHVREVVPSAEIRNDPANVRVLAKGDTDLSAANLDQAIDGMANDALVILHKGKVVHESYRNGMTRHDPHILMSVSKSMLGLVMGTLVERGEVAVDDLLTKYLPELSGTAYGGATIRHALDMQVGLEFEEDYTATSGVIVDYRKAANWNPLAPGDEAGDLRSFQERLTNSTGPHGKTFYYASPVTDMLAWLMERATGLRFADLISQRLLAPMGAETSGYVTVDRIGGARGAGGMCLTARDLALVGQLMIEGGARDGVQIIPKSWIDDIITQGDNSAWKRGDFLDKFENQNMHYRAKWYVHPGKTPLIHGLGIHGQFLFVDPVRELSIAWFSSEGMPTDQGWLDHVMTSVERIRDAIAI</sequence>
<dbReference type="InterPro" id="IPR050789">
    <property type="entry name" value="Diverse_Enzym_Activities"/>
</dbReference>
<evidence type="ECO:0000313" key="3">
    <source>
        <dbReference type="Proteomes" id="UP000027746"/>
    </source>
</evidence>
<dbReference type="GeneID" id="68868948"/>
<dbReference type="RefSeq" id="WP_051694135.1">
    <property type="nucleotide sequence ID" value="NZ_CP054599.1"/>
</dbReference>
<dbReference type="EMBL" id="JAMD01000003">
    <property type="protein sequence ID" value="KEJ96733.1"/>
    <property type="molecule type" value="Genomic_DNA"/>
</dbReference>
<accession>A0A073J2A2</accession>
<organism evidence="2 3">
    <name type="scientific">Pseudosulfitobacter pseudonitzschiae</name>
    <dbReference type="NCBI Taxonomy" id="1402135"/>
    <lineage>
        <taxon>Bacteria</taxon>
        <taxon>Pseudomonadati</taxon>
        <taxon>Pseudomonadota</taxon>
        <taxon>Alphaproteobacteria</taxon>
        <taxon>Rhodobacterales</taxon>
        <taxon>Roseobacteraceae</taxon>
        <taxon>Pseudosulfitobacter</taxon>
    </lineage>
</organism>